<sequence>MRSHVNKTYGSHSGSAAKGSASGGSRSVGNNSTSEEGIELGTIGRKTSRVTILQPDESLFTSRMASTSIPKDAKKAKAALSGLHKRTEAEFDGGIPFRIGDKSLRRISNHQYPIPPRPLGSSGGESTRPLNDSTDMVLFSDEEPDTKADHEYSLSQGRTPFQSDRRKHIRRARDSLDSYREGKLSYT</sequence>
<feature type="compositionally biased region" description="Polar residues" evidence="1">
    <location>
        <begin position="124"/>
        <end position="134"/>
    </location>
</feature>
<name>A0ABR3WWB3_9EURO</name>
<dbReference type="EMBL" id="JAVDPF010000041">
    <property type="protein sequence ID" value="KAL1867947.1"/>
    <property type="molecule type" value="Genomic_DNA"/>
</dbReference>
<reference evidence="2 3" key="1">
    <citation type="journal article" date="2024" name="IMA Fungus">
        <title>IMA Genome - F19 : A genome assembly and annotation guide to empower mycologists, including annotated draft genome sequences of Ceratocystis pirilliformis, Diaporthe australafricana, Fusarium ophioides, Paecilomyces lecythidis, and Sporothrix stenoceras.</title>
        <authorList>
            <person name="Aylward J."/>
            <person name="Wilson A.M."/>
            <person name="Visagie C.M."/>
            <person name="Spraker J."/>
            <person name="Barnes I."/>
            <person name="Buitendag C."/>
            <person name="Ceriani C."/>
            <person name="Del Mar Angel L."/>
            <person name="du Plessis D."/>
            <person name="Fuchs T."/>
            <person name="Gasser K."/>
            <person name="Kramer D."/>
            <person name="Li W."/>
            <person name="Munsamy K."/>
            <person name="Piso A."/>
            <person name="Price J.L."/>
            <person name="Sonnekus B."/>
            <person name="Thomas C."/>
            <person name="van der Nest A."/>
            <person name="van Dijk A."/>
            <person name="van Heerden A."/>
            <person name="van Vuuren N."/>
            <person name="Yilmaz N."/>
            <person name="Duong T.A."/>
            <person name="van der Merwe N.A."/>
            <person name="Wingfield M.J."/>
            <person name="Wingfield B.D."/>
        </authorList>
    </citation>
    <scope>NUCLEOTIDE SEQUENCE [LARGE SCALE GENOMIC DNA]</scope>
    <source>
        <strain evidence="2 3">CMW 18167</strain>
    </source>
</reference>
<feature type="compositionally biased region" description="Polar residues" evidence="1">
    <location>
        <begin position="153"/>
        <end position="162"/>
    </location>
</feature>
<dbReference type="Proteomes" id="UP001583193">
    <property type="component" value="Unassembled WGS sequence"/>
</dbReference>
<feature type="region of interest" description="Disordered" evidence="1">
    <location>
        <begin position="1"/>
        <end position="48"/>
    </location>
</feature>
<feature type="compositionally biased region" description="Low complexity" evidence="1">
    <location>
        <begin position="10"/>
        <end position="34"/>
    </location>
</feature>
<proteinExistence type="predicted"/>
<evidence type="ECO:0000313" key="3">
    <source>
        <dbReference type="Proteomes" id="UP001583193"/>
    </source>
</evidence>
<accession>A0ABR3WWB3</accession>
<organism evidence="2 3">
    <name type="scientific">Paecilomyces lecythidis</name>
    <dbReference type="NCBI Taxonomy" id="3004212"/>
    <lineage>
        <taxon>Eukaryota</taxon>
        <taxon>Fungi</taxon>
        <taxon>Dikarya</taxon>
        <taxon>Ascomycota</taxon>
        <taxon>Pezizomycotina</taxon>
        <taxon>Eurotiomycetes</taxon>
        <taxon>Eurotiomycetidae</taxon>
        <taxon>Eurotiales</taxon>
        <taxon>Thermoascaceae</taxon>
        <taxon>Paecilomyces</taxon>
    </lineage>
</organism>
<evidence type="ECO:0000256" key="1">
    <source>
        <dbReference type="SAM" id="MobiDB-lite"/>
    </source>
</evidence>
<feature type="compositionally biased region" description="Basic and acidic residues" evidence="1">
    <location>
        <begin position="172"/>
        <end position="187"/>
    </location>
</feature>
<comment type="caution">
    <text evidence="2">The sequence shown here is derived from an EMBL/GenBank/DDBJ whole genome shotgun (WGS) entry which is preliminary data.</text>
</comment>
<evidence type="ECO:0000313" key="2">
    <source>
        <dbReference type="EMBL" id="KAL1867947.1"/>
    </source>
</evidence>
<gene>
    <name evidence="2" type="ORF">Plec18167_008413</name>
</gene>
<feature type="region of interest" description="Disordered" evidence="1">
    <location>
        <begin position="108"/>
        <end position="187"/>
    </location>
</feature>
<protein>
    <submittedName>
        <fullName evidence="2">Uncharacterized protein</fullName>
    </submittedName>
</protein>
<keyword evidence="3" id="KW-1185">Reference proteome</keyword>